<gene>
    <name evidence="3" type="ORF">A9Q75_10975</name>
</gene>
<proteinExistence type="predicted"/>
<evidence type="ECO:0008006" key="5">
    <source>
        <dbReference type="Google" id="ProtNLM"/>
    </source>
</evidence>
<sequence length="121" mass="13343">MNKLIKQTIKHSIKLLIKKVSLVLVASSMAFSAWAVSLDQAKQQGLVGEMSNGYLGVVIASSEVNNLVDMVNKKRKDIYLNLARKNNITMQQVTKLAGEKSMAKTQSGHLIQNSSGQWVKK</sequence>
<comment type="caution">
    <text evidence="3">The sequence shown here is derived from an EMBL/GenBank/DDBJ whole genome shotgun (WGS) entry which is preliminary data.</text>
</comment>
<feature type="chain" id="PRO_5013028827" description="DUF1318 domain-containing protein" evidence="2">
    <location>
        <begin position="36"/>
        <end position="121"/>
    </location>
</feature>
<dbReference type="AlphaFoldDB" id="A0A1Y5ECN4"/>
<name>A0A1Y5ECN4_COLPS</name>
<dbReference type="Pfam" id="PF07027">
    <property type="entry name" value="DUF1318"/>
    <property type="match status" value="1"/>
</dbReference>
<reference evidence="4" key="1">
    <citation type="journal article" date="2017" name="Proc. Natl. Acad. Sci. U.S.A.">
        <title>Simulation of Deepwater Horizon oil plume reveals substrate specialization within a complex community of hydrocarbon degraders.</title>
        <authorList>
            <person name="Hu P."/>
            <person name="Dubinsky E.A."/>
            <person name="Probst A.J."/>
            <person name="Wang J."/>
            <person name="Sieber C.M.K."/>
            <person name="Tom L.M."/>
            <person name="Gardinali P."/>
            <person name="Banfield J.F."/>
            <person name="Atlas R.M."/>
            <person name="Andersen G.L."/>
        </authorList>
    </citation>
    <scope>NUCLEOTIDE SEQUENCE [LARGE SCALE GENOMIC DNA]</scope>
</reference>
<feature type="compositionally biased region" description="Polar residues" evidence="1">
    <location>
        <begin position="103"/>
        <end position="121"/>
    </location>
</feature>
<protein>
    <recommendedName>
        <fullName evidence="5">DUF1318 domain-containing protein</fullName>
    </recommendedName>
</protein>
<evidence type="ECO:0000256" key="2">
    <source>
        <dbReference type="SAM" id="SignalP"/>
    </source>
</evidence>
<dbReference type="Proteomes" id="UP000243053">
    <property type="component" value="Unassembled WGS sequence"/>
</dbReference>
<organism evidence="3 4">
    <name type="scientific">Colwellia psychrerythraea</name>
    <name type="common">Vibrio psychroerythus</name>
    <dbReference type="NCBI Taxonomy" id="28229"/>
    <lineage>
        <taxon>Bacteria</taxon>
        <taxon>Pseudomonadati</taxon>
        <taxon>Pseudomonadota</taxon>
        <taxon>Gammaproteobacteria</taxon>
        <taxon>Alteromonadales</taxon>
        <taxon>Colwelliaceae</taxon>
        <taxon>Colwellia</taxon>
    </lineage>
</organism>
<accession>A0A1Y5ECN4</accession>
<evidence type="ECO:0000313" key="4">
    <source>
        <dbReference type="Proteomes" id="UP000243053"/>
    </source>
</evidence>
<evidence type="ECO:0000256" key="1">
    <source>
        <dbReference type="SAM" id="MobiDB-lite"/>
    </source>
</evidence>
<dbReference type="EMBL" id="MAAF01000065">
    <property type="protein sequence ID" value="OUR80080.1"/>
    <property type="molecule type" value="Genomic_DNA"/>
</dbReference>
<evidence type="ECO:0000313" key="3">
    <source>
        <dbReference type="EMBL" id="OUR80080.1"/>
    </source>
</evidence>
<dbReference type="InterPro" id="IPR008309">
    <property type="entry name" value="YdbL"/>
</dbReference>
<feature type="region of interest" description="Disordered" evidence="1">
    <location>
        <begin position="102"/>
        <end position="121"/>
    </location>
</feature>
<feature type="signal peptide" evidence="2">
    <location>
        <begin position="1"/>
        <end position="35"/>
    </location>
</feature>
<dbReference type="PIRSF" id="PIRSF025560">
    <property type="entry name" value="UCP025560"/>
    <property type="match status" value="1"/>
</dbReference>
<keyword evidence="2" id="KW-0732">Signal</keyword>